<dbReference type="PANTHER" id="PTHR46517:SF1">
    <property type="entry name" value="FRUCTOSE-2,6-BISPHOSPHATASE TIGAR"/>
    <property type="match status" value="1"/>
</dbReference>
<dbReference type="InterPro" id="IPR051695">
    <property type="entry name" value="Phosphoglycerate_Mutase"/>
</dbReference>
<dbReference type="SMART" id="SM00855">
    <property type="entry name" value="PGAM"/>
    <property type="match status" value="1"/>
</dbReference>
<reference evidence="2 3" key="1">
    <citation type="submission" date="2019-02" db="EMBL/GenBank/DDBJ databases">
        <authorList>
            <person name="Goldberg S.R."/>
            <person name="Haltli B.A."/>
            <person name="Correa H."/>
            <person name="Russell K.G."/>
        </authorList>
    </citation>
    <scope>NUCLEOTIDE SEQUENCE [LARGE SCALE GENOMIC DNA]</scope>
    <source>
        <strain evidence="2 3">JCM 16186</strain>
    </source>
</reference>
<keyword evidence="1" id="KW-0378">Hydrolase</keyword>
<protein>
    <submittedName>
        <fullName evidence="2">Histidine phosphatase family protein</fullName>
    </submittedName>
</protein>
<keyword evidence="3" id="KW-1185">Reference proteome</keyword>
<evidence type="ECO:0000256" key="1">
    <source>
        <dbReference type="ARBA" id="ARBA00022801"/>
    </source>
</evidence>
<sequence>MLIGKKGYFCRPKIQTKLKSKKIYLIRHGQTDYNLKKIVQGSGIDAPLNDTGKKQAESFYKSFQDIPFDKVYTSTLQRSIQSVEKFIEKGIPHQALSGLNEINWGTREGIEITPEEDAYYHDVIYQWQSGNITLRIEGGESPQDVYDRQKEALEVILSQKDEEHVLICMHGRAMRVLLCQMLNYPLHCMDLFSHSNLCMYKLVYTGEMFLIESFNDVKHLNGYCSS</sequence>
<dbReference type="Gene3D" id="3.40.50.1240">
    <property type="entry name" value="Phosphoglycerate mutase-like"/>
    <property type="match status" value="1"/>
</dbReference>
<dbReference type="InterPro" id="IPR013078">
    <property type="entry name" value="His_Pase_superF_clade-1"/>
</dbReference>
<dbReference type="Proteomes" id="UP000798808">
    <property type="component" value="Unassembled WGS sequence"/>
</dbReference>
<dbReference type="SUPFAM" id="SSF53254">
    <property type="entry name" value="Phosphoglycerate mutase-like"/>
    <property type="match status" value="1"/>
</dbReference>
<name>A0ABW9RNX8_9BACT</name>
<dbReference type="PANTHER" id="PTHR46517">
    <property type="entry name" value="FRUCTOSE-2,6-BISPHOSPHATASE TIGAR"/>
    <property type="match status" value="1"/>
</dbReference>
<evidence type="ECO:0000313" key="3">
    <source>
        <dbReference type="Proteomes" id="UP000798808"/>
    </source>
</evidence>
<dbReference type="PROSITE" id="PS00175">
    <property type="entry name" value="PG_MUTASE"/>
    <property type="match status" value="1"/>
</dbReference>
<dbReference type="InterPro" id="IPR001345">
    <property type="entry name" value="PG/BPGM_mutase_AS"/>
</dbReference>
<evidence type="ECO:0000313" key="2">
    <source>
        <dbReference type="EMBL" id="MTI25391.1"/>
    </source>
</evidence>
<dbReference type="EMBL" id="SMLW01000511">
    <property type="protein sequence ID" value="MTI25391.1"/>
    <property type="molecule type" value="Genomic_DNA"/>
</dbReference>
<gene>
    <name evidence="2" type="ORF">E1163_10595</name>
</gene>
<proteinExistence type="predicted"/>
<comment type="caution">
    <text evidence="2">The sequence shown here is derived from an EMBL/GenBank/DDBJ whole genome shotgun (WGS) entry which is preliminary data.</text>
</comment>
<dbReference type="Pfam" id="PF00300">
    <property type="entry name" value="His_Phos_1"/>
    <property type="match status" value="1"/>
</dbReference>
<dbReference type="InterPro" id="IPR029033">
    <property type="entry name" value="His_PPase_superfam"/>
</dbReference>
<organism evidence="2 3">
    <name type="scientific">Fulvivirga kasyanovii</name>
    <dbReference type="NCBI Taxonomy" id="396812"/>
    <lineage>
        <taxon>Bacteria</taxon>
        <taxon>Pseudomonadati</taxon>
        <taxon>Bacteroidota</taxon>
        <taxon>Cytophagia</taxon>
        <taxon>Cytophagales</taxon>
        <taxon>Fulvivirgaceae</taxon>
        <taxon>Fulvivirga</taxon>
    </lineage>
</organism>
<dbReference type="CDD" id="cd07067">
    <property type="entry name" value="HP_PGM_like"/>
    <property type="match status" value="1"/>
</dbReference>
<accession>A0ABW9RNX8</accession>